<protein>
    <submittedName>
        <fullName evidence="2">Uncharacterized protein</fullName>
    </submittedName>
</protein>
<dbReference type="RefSeq" id="WP_090133945.1">
    <property type="nucleotide sequence ID" value="NZ_FMBC01000006.1"/>
</dbReference>
<dbReference type="EMBL" id="FMBC01000006">
    <property type="protein sequence ID" value="SCB99339.1"/>
    <property type="molecule type" value="Genomic_DNA"/>
</dbReference>
<keyword evidence="3" id="KW-1185">Reference proteome</keyword>
<feature type="transmembrane region" description="Helical" evidence="1">
    <location>
        <begin position="9"/>
        <end position="31"/>
    </location>
</feature>
<proteinExistence type="predicted"/>
<reference evidence="3" key="1">
    <citation type="submission" date="2016-08" db="EMBL/GenBank/DDBJ databases">
        <authorList>
            <person name="Varghese N."/>
            <person name="Submissions Spin"/>
        </authorList>
    </citation>
    <scope>NUCLEOTIDE SEQUENCE [LARGE SCALE GENOMIC DNA]</scope>
    <source>
        <strain evidence="3">REICA_142</strain>
    </source>
</reference>
<name>A0A1C4AXN3_9ENTR</name>
<evidence type="ECO:0000313" key="3">
    <source>
        <dbReference type="Proteomes" id="UP000198515"/>
    </source>
</evidence>
<keyword evidence="1" id="KW-1133">Transmembrane helix</keyword>
<sequence length="70" mass="7987">MSEKIIKYLLAYALMFISVLLFFSSLGYYLFLFDWHGTRVTVWMNAGFLVVIVAASIAIYAVAEKIKSQI</sequence>
<evidence type="ECO:0000313" key="2">
    <source>
        <dbReference type="EMBL" id="SCB99339.1"/>
    </source>
</evidence>
<gene>
    <name evidence="2" type="ORF">GA0061070_100621</name>
</gene>
<accession>A0A1C4AXN3</accession>
<dbReference type="AlphaFoldDB" id="A0A1C4AXN3"/>
<evidence type="ECO:0000256" key="1">
    <source>
        <dbReference type="SAM" id="Phobius"/>
    </source>
</evidence>
<feature type="transmembrane region" description="Helical" evidence="1">
    <location>
        <begin position="43"/>
        <end position="63"/>
    </location>
</feature>
<dbReference type="Proteomes" id="UP000198515">
    <property type="component" value="Unassembled WGS sequence"/>
</dbReference>
<keyword evidence="1" id="KW-0472">Membrane</keyword>
<keyword evidence="1" id="KW-0812">Transmembrane</keyword>
<organism evidence="2 3">
    <name type="scientific">Kosakonia oryziphila</name>
    <dbReference type="NCBI Taxonomy" id="1005667"/>
    <lineage>
        <taxon>Bacteria</taxon>
        <taxon>Pseudomonadati</taxon>
        <taxon>Pseudomonadota</taxon>
        <taxon>Gammaproteobacteria</taxon>
        <taxon>Enterobacterales</taxon>
        <taxon>Enterobacteriaceae</taxon>
        <taxon>Kosakonia</taxon>
    </lineage>
</organism>